<name>A0A8E5HLH3_USTVR</name>
<dbReference type="InterPro" id="IPR001461">
    <property type="entry name" value="Aspartic_peptidase_A1"/>
</dbReference>
<dbReference type="InterPro" id="IPR033121">
    <property type="entry name" value="PEPTIDASE_A1"/>
</dbReference>
<dbReference type="CDD" id="cd06097">
    <property type="entry name" value="Aspergillopepsin_like"/>
    <property type="match status" value="1"/>
</dbReference>
<organism evidence="8 9">
    <name type="scientific">Ustilaginoidea virens</name>
    <name type="common">Rice false smut fungus</name>
    <name type="synonym">Villosiclava virens</name>
    <dbReference type="NCBI Taxonomy" id="1159556"/>
    <lineage>
        <taxon>Eukaryota</taxon>
        <taxon>Fungi</taxon>
        <taxon>Dikarya</taxon>
        <taxon>Ascomycota</taxon>
        <taxon>Pezizomycotina</taxon>
        <taxon>Sordariomycetes</taxon>
        <taxon>Hypocreomycetidae</taxon>
        <taxon>Hypocreales</taxon>
        <taxon>Clavicipitaceae</taxon>
        <taxon>Ustilaginoidea</taxon>
    </lineage>
</organism>
<comment type="similarity">
    <text evidence="1">Belongs to the peptidase A1 family.</text>
</comment>
<keyword evidence="4" id="KW-0378">Hydrolase</keyword>
<evidence type="ECO:0000313" key="8">
    <source>
        <dbReference type="EMBL" id="QUC17574.1"/>
    </source>
</evidence>
<evidence type="ECO:0000256" key="6">
    <source>
        <dbReference type="SAM" id="SignalP"/>
    </source>
</evidence>
<feature type="domain" description="Peptidase A1" evidence="7">
    <location>
        <begin position="88"/>
        <end position="396"/>
    </location>
</feature>
<evidence type="ECO:0000256" key="4">
    <source>
        <dbReference type="ARBA" id="ARBA00022801"/>
    </source>
</evidence>
<dbReference type="GO" id="GO:0004190">
    <property type="term" value="F:aspartic-type endopeptidase activity"/>
    <property type="evidence" value="ECO:0007669"/>
    <property type="project" value="UniProtKB-KW"/>
</dbReference>
<dbReference type="KEGG" id="uvi:66062593"/>
<protein>
    <recommendedName>
        <fullName evidence="7">Peptidase A1 domain-containing protein</fullName>
    </recommendedName>
</protein>
<dbReference type="PROSITE" id="PS51767">
    <property type="entry name" value="PEPTIDASE_A1"/>
    <property type="match status" value="1"/>
</dbReference>
<evidence type="ECO:0000313" key="9">
    <source>
        <dbReference type="Proteomes" id="UP000027002"/>
    </source>
</evidence>
<accession>A0A8E5HLH3</accession>
<dbReference type="GeneID" id="66062593"/>
<dbReference type="InterPro" id="IPR021109">
    <property type="entry name" value="Peptidase_aspartic_dom_sf"/>
</dbReference>
<proteinExistence type="inferred from homology"/>
<evidence type="ECO:0000256" key="5">
    <source>
        <dbReference type="PIRSR" id="PIRSR601461-1"/>
    </source>
</evidence>
<gene>
    <name evidence="8" type="ORF">UV8b_01815</name>
</gene>
<dbReference type="InterPro" id="IPR034163">
    <property type="entry name" value="Aspergillopepsin-like_cat_dom"/>
</dbReference>
<reference evidence="8" key="1">
    <citation type="submission" date="2020-03" db="EMBL/GenBank/DDBJ databases">
        <title>A mixture of massive structural variations and highly conserved coding sequences in Ustilaginoidea virens genome.</title>
        <authorList>
            <person name="Zhang K."/>
            <person name="Zhao Z."/>
            <person name="Zhang Z."/>
            <person name="Li Y."/>
            <person name="Hsiang T."/>
            <person name="Sun W."/>
        </authorList>
    </citation>
    <scope>NUCLEOTIDE SEQUENCE</scope>
    <source>
        <strain evidence="8">UV-8b</strain>
    </source>
</reference>
<dbReference type="Gene3D" id="2.40.70.10">
    <property type="entry name" value="Acid Proteases"/>
    <property type="match status" value="2"/>
</dbReference>
<dbReference type="PANTHER" id="PTHR47966:SF2">
    <property type="entry name" value="ASPERGILLOPEPSIN-1-RELATED"/>
    <property type="match status" value="1"/>
</dbReference>
<dbReference type="PRINTS" id="PR00792">
    <property type="entry name" value="PEPSIN"/>
</dbReference>
<feature type="chain" id="PRO_5034072915" description="Peptidase A1 domain-containing protein" evidence="6">
    <location>
        <begin position="23"/>
        <end position="401"/>
    </location>
</feature>
<keyword evidence="2" id="KW-0645">Protease</keyword>
<dbReference type="Pfam" id="PF00026">
    <property type="entry name" value="Asp"/>
    <property type="match status" value="1"/>
</dbReference>
<feature type="signal peptide" evidence="6">
    <location>
        <begin position="1"/>
        <end position="22"/>
    </location>
</feature>
<dbReference type="GO" id="GO:0006508">
    <property type="term" value="P:proteolysis"/>
    <property type="evidence" value="ECO:0007669"/>
    <property type="project" value="UniProtKB-KW"/>
</dbReference>
<sequence>MLQLLTPATLLVIFATLGGSAAASESGSVSIRQKMIAKPHHGLPPAQLLLRAYNKYAKAGAVPPVKLSKAAQNEGTVVATPLTNDVSYLCPVTIGLQTFYLEFDSGSSDLWVQSSLSPANLSVGHSVYNPRRSPTAKLLPGYTWNITYGDRSGARGVVFTDTVDVGGVVATGQAVEAATAVSAEFTGQHGSDGLLGLAFSAINTVRPVKQRTFFDNVKPGLRNKLWTVDLKHQATGTFDFGVIKPSKYKGDITYTPVDPSTGFWTFFPSGFKVGRQPKVTGNQGASIADTGSSLLYVQQQAAFAYYAQVPGSTLYRGSIFIYPCNQVLPNFSVYIEGRQFTIPGRYLKYAVMHGNKCVGGIQGSAGLPFNIYGDIFLKAVFAVFDESQGQPRLGFAKKDLV</sequence>
<dbReference type="EMBL" id="CP072754">
    <property type="protein sequence ID" value="QUC17574.1"/>
    <property type="molecule type" value="Genomic_DNA"/>
</dbReference>
<keyword evidence="3" id="KW-0064">Aspartyl protease</keyword>
<dbReference type="RefSeq" id="XP_042995247.1">
    <property type="nucleotide sequence ID" value="XM_043139313.1"/>
</dbReference>
<dbReference type="OrthoDB" id="2747330at2759"/>
<dbReference type="SUPFAM" id="SSF50630">
    <property type="entry name" value="Acid proteases"/>
    <property type="match status" value="1"/>
</dbReference>
<evidence type="ECO:0000256" key="2">
    <source>
        <dbReference type="ARBA" id="ARBA00022670"/>
    </source>
</evidence>
<evidence type="ECO:0000259" key="7">
    <source>
        <dbReference type="PROSITE" id="PS51767"/>
    </source>
</evidence>
<evidence type="ECO:0000256" key="3">
    <source>
        <dbReference type="ARBA" id="ARBA00022750"/>
    </source>
</evidence>
<feature type="active site" evidence="5">
    <location>
        <position position="104"/>
    </location>
</feature>
<keyword evidence="6" id="KW-0732">Signal</keyword>
<evidence type="ECO:0000256" key="1">
    <source>
        <dbReference type="ARBA" id="ARBA00007447"/>
    </source>
</evidence>
<dbReference type="AlphaFoldDB" id="A0A8E5HLH3"/>
<dbReference type="Proteomes" id="UP000027002">
    <property type="component" value="Chromosome 2"/>
</dbReference>
<dbReference type="FunFam" id="2.40.70.10:FF:000026">
    <property type="entry name" value="Endothiapepsin"/>
    <property type="match status" value="1"/>
</dbReference>
<dbReference type="PANTHER" id="PTHR47966">
    <property type="entry name" value="BETA-SITE APP-CLEAVING ENZYME, ISOFORM A-RELATED"/>
    <property type="match status" value="1"/>
</dbReference>
<feature type="active site" evidence="5">
    <location>
        <position position="289"/>
    </location>
</feature>
<keyword evidence="9" id="KW-1185">Reference proteome</keyword>